<evidence type="ECO:0008006" key="3">
    <source>
        <dbReference type="Google" id="ProtNLM"/>
    </source>
</evidence>
<dbReference type="Gene3D" id="1.20.1660.10">
    <property type="entry name" value="Hypothetical protein (EF3068)"/>
    <property type="match status" value="1"/>
</dbReference>
<reference evidence="1 2" key="1">
    <citation type="submission" date="2019-11" db="EMBL/GenBank/DDBJ databases">
        <title>Growth characteristics of pneumococcus vary with the chemical composition of the capsule and with environmental conditions.</title>
        <authorList>
            <person name="Tothpal A."/>
            <person name="Desobry K."/>
            <person name="Joshi S."/>
            <person name="Wyllie A.L."/>
            <person name="Weinberger D.M."/>
        </authorList>
    </citation>
    <scope>NUCLEOTIDE SEQUENCE [LARGE SCALE GENOMIC DNA]</scope>
    <source>
        <strain evidence="2">pnumococcus22F</strain>
    </source>
</reference>
<protein>
    <recommendedName>
        <fullName evidence="3">DNA alkylation repair protein</fullName>
    </recommendedName>
</protein>
<evidence type="ECO:0000313" key="2">
    <source>
        <dbReference type="Proteomes" id="UP000474228"/>
    </source>
</evidence>
<dbReference type="Pfam" id="PF08713">
    <property type="entry name" value="DNA_alkylation"/>
    <property type="match status" value="1"/>
</dbReference>
<gene>
    <name evidence="1" type="ORF">GM539_07870</name>
</gene>
<dbReference type="AlphaFoldDB" id="A0A6I3TI80"/>
<dbReference type="InterPro" id="IPR014825">
    <property type="entry name" value="DNA_alkylation"/>
</dbReference>
<dbReference type="InterPro" id="IPR016024">
    <property type="entry name" value="ARM-type_fold"/>
</dbReference>
<dbReference type="Proteomes" id="UP000474228">
    <property type="component" value="Unassembled WGS sequence"/>
</dbReference>
<accession>A0A6I3TI80</accession>
<proteinExistence type="predicted"/>
<evidence type="ECO:0000313" key="1">
    <source>
        <dbReference type="EMBL" id="MTV63307.1"/>
    </source>
</evidence>
<dbReference type="EMBL" id="WNHJ01000029">
    <property type="protein sequence ID" value="MTV63307.1"/>
    <property type="molecule type" value="Genomic_DNA"/>
</dbReference>
<name>A0A6I3TI80_STREE</name>
<sequence>MKYFPEAKKTKIIDWDFADTCWEKNPRKYQYVAANYLKAMQSYLKETDLPKLEQLVVTKSWWDTVDILDRVVGSLVYEHSELEEIILILFENLFKPRQLYLQPQNSVLSNLRLAS</sequence>
<dbReference type="SUPFAM" id="SSF48371">
    <property type="entry name" value="ARM repeat"/>
    <property type="match status" value="1"/>
</dbReference>
<organism evidence="1 2">
    <name type="scientific">Streptococcus pneumoniae</name>
    <dbReference type="NCBI Taxonomy" id="1313"/>
    <lineage>
        <taxon>Bacteria</taxon>
        <taxon>Bacillati</taxon>
        <taxon>Bacillota</taxon>
        <taxon>Bacilli</taxon>
        <taxon>Lactobacillales</taxon>
        <taxon>Streptococcaceae</taxon>
        <taxon>Streptococcus</taxon>
    </lineage>
</organism>
<comment type="caution">
    <text evidence="1">The sequence shown here is derived from an EMBL/GenBank/DDBJ whole genome shotgun (WGS) entry which is preliminary data.</text>
</comment>